<accession>A0A6G1CK36</accession>
<comment type="caution">
    <text evidence="2">The sequence shown here is derived from an EMBL/GenBank/DDBJ whole genome shotgun (WGS) entry which is preliminary data.</text>
</comment>
<evidence type="ECO:0000256" key="1">
    <source>
        <dbReference type="SAM" id="MobiDB-lite"/>
    </source>
</evidence>
<dbReference type="AlphaFoldDB" id="A0A6G1CK36"/>
<gene>
    <name evidence="2" type="ORF">E2562_032097</name>
</gene>
<evidence type="ECO:0000313" key="2">
    <source>
        <dbReference type="EMBL" id="KAF0900490.1"/>
    </source>
</evidence>
<reference evidence="2 3" key="1">
    <citation type="submission" date="2019-11" db="EMBL/GenBank/DDBJ databases">
        <title>Whole genome sequence of Oryza granulata.</title>
        <authorList>
            <person name="Li W."/>
        </authorList>
    </citation>
    <scope>NUCLEOTIDE SEQUENCE [LARGE SCALE GENOMIC DNA]</scope>
    <source>
        <strain evidence="3">cv. Menghai</strain>
        <tissue evidence="2">Leaf</tissue>
    </source>
</reference>
<dbReference type="EMBL" id="SPHZ02000009">
    <property type="protein sequence ID" value="KAF0900490.1"/>
    <property type="molecule type" value="Genomic_DNA"/>
</dbReference>
<protein>
    <submittedName>
        <fullName evidence="2">Uncharacterized protein</fullName>
    </submittedName>
</protein>
<organism evidence="2 3">
    <name type="scientific">Oryza meyeriana var. granulata</name>
    <dbReference type="NCBI Taxonomy" id="110450"/>
    <lineage>
        <taxon>Eukaryota</taxon>
        <taxon>Viridiplantae</taxon>
        <taxon>Streptophyta</taxon>
        <taxon>Embryophyta</taxon>
        <taxon>Tracheophyta</taxon>
        <taxon>Spermatophyta</taxon>
        <taxon>Magnoliopsida</taxon>
        <taxon>Liliopsida</taxon>
        <taxon>Poales</taxon>
        <taxon>Poaceae</taxon>
        <taxon>BOP clade</taxon>
        <taxon>Oryzoideae</taxon>
        <taxon>Oryzeae</taxon>
        <taxon>Oryzinae</taxon>
        <taxon>Oryza</taxon>
        <taxon>Oryza meyeriana</taxon>
    </lineage>
</organism>
<keyword evidence="3" id="KW-1185">Reference proteome</keyword>
<sequence>MLPEVAVIPAVLLFRPVPLLLILGLEELERHSGDLVVDDPDGDAPGARRRGRGNDKGGTGSVTEEVAEKVSGSQRKWRRVIGFSAAARHGRVFGGGAAR</sequence>
<name>A0A6G1CK36_9ORYZ</name>
<feature type="region of interest" description="Disordered" evidence="1">
    <location>
        <begin position="34"/>
        <end position="69"/>
    </location>
</feature>
<dbReference type="Proteomes" id="UP000479710">
    <property type="component" value="Unassembled WGS sequence"/>
</dbReference>
<proteinExistence type="predicted"/>
<evidence type="ECO:0000313" key="3">
    <source>
        <dbReference type="Proteomes" id="UP000479710"/>
    </source>
</evidence>